<dbReference type="RefSeq" id="WP_110470025.1">
    <property type="nucleotide sequence ID" value="NZ_QJSP01000007.1"/>
</dbReference>
<dbReference type="Pfam" id="PF02771">
    <property type="entry name" value="Acyl-CoA_dh_N"/>
    <property type="match status" value="1"/>
</dbReference>
<evidence type="ECO:0000259" key="8">
    <source>
        <dbReference type="Pfam" id="PF02770"/>
    </source>
</evidence>
<dbReference type="GO" id="GO:0016627">
    <property type="term" value="F:oxidoreductase activity, acting on the CH-CH group of donors"/>
    <property type="evidence" value="ECO:0007669"/>
    <property type="project" value="InterPro"/>
</dbReference>
<feature type="domain" description="Acyl-CoA dehydrogenase/oxidase C-terminal" evidence="7">
    <location>
        <begin position="236"/>
        <end position="378"/>
    </location>
</feature>
<evidence type="ECO:0000256" key="4">
    <source>
        <dbReference type="ARBA" id="ARBA00022827"/>
    </source>
</evidence>
<dbReference type="Gene3D" id="1.20.140.10">
    <property type="entry name" value="Butyryl-CoA Dehydrogenase, subunit A, domain 3"/>
    <property type="match status" value="1"/>
</dbReference>
<dbReference type="InterPro" id="IPR009100">
    <property type="entry name" value="AcylCoA_DH/oxidase_NM_dom_sf"/>
</dbReference>
<sequence length="386" mass="41643">MSSKSPLGQDGGEGEDFRYEVQSWLATAPRPEGLRAYGGTPDAADVAPGRQWHQTLAQAGYACLHWPTEFGGREATAMEQAIFAEEAAKAGVPTQLGIVGPNLAGPVIMQFGTAEQKAKYLPPIVSGEHLWCQLFSEPGAGSDLASVRTRVRPGDEGWIVEGQKVWTSAAKAAQFGLLLARTGDERYKGLTAFIVPMVLPGILVRPLEQMDGEKKFNEVFLSDVRLGPEHLLGQVGEGWRVATATLGQERLSLGSQAVGMFAALDELIEAATDKGRLDDLLADKFVQLWSRVWILRATWLRAISTGDGANSPTMSVLKLMASEVHRDLGDVATDVLGMDATVDPELSPIVHRMLVGRAQTILGGTSEIQRNILSERVLGLPREPAR</sequence>
<organism evidence="10 11">
    <name type="scientific">Williamsia limnetica</name>
    <dbReference type="NCBI Taxonomy" id="882452"/>
    <lineage>
        <taxon>Bacteria</taxon>
        <taxon>Bacillati</taxon>
        <taxon>Actinomycetota</taxon>
        <taxon>Actinomycetes</taxon>
        <taxon>Mycobacteriales</taxon>
        <taxon>Nocardiaceae</taxon>
        <taxon>Williamsia</taxon>
    </lineage>
</organism>
<feature type="domain" description="Acyl-CoA oxidase/dehydrogenase middle" evidence="8">
    <location>
        <begin position="132"/>
        <end position="224"/>
    </location>
</feature>
<dbReference type="InterPro" id="IPR046373">
    <property type="entry name" value="Acyl-CoA_Oxase/DH_mid-dom_sf"/>
</dbReference>
<dbReference type="Gene3D" id="1.10.540.10">
    <property type="entry name" value="Acyl-CoA dehydrogenase/oxidase, N-terminal domain"/>
    <property type="match status" value="1"/>
</dbReference>
<comment type="caution">
    <text evidence="10">The sequence shown here is derived from an EMBL/GenBank/DDBJ whole genome shotgun (WGS) entry which is preliminary data.</text>
</comment>
<dbReference type="Pfam" id="PF02770">
    <property type="entry name" value="Acyl-CoA_dh_M"/>
    <property type="match status" value="1"/>
</dbReference>
<gene>
    <name evidence="10" type="ORF">DFR67_107176</name>
</gene>
<dbReference type="AlphaFoldDB" id="A0A318RVE1"/>
<keyword evidence="4 6" id="KW-0274">FAD</keyword>
<dbReference type="InterPro" id="IPR013786">
    <property type="entry name" value="AcylCoA_DH/ox_N"/>
</dbReference>
<keyword evidence="3 6" id="KW-0285">Flavoprotein</keyword>
<evidence type="ECO:0000256" key="3">
    <source>
        <dbReference type="ARBA" id="ARBA00022630"/>
    </source>
</evidence>
<evidence type="ECO:0000256" key="1">
    <source>
        <dbReference type="ARBA" id="ARBA00001974"/>
    </source>
</evidence>
<dbReference type="SUPFAM" id="SSF47203">
    <property type="entry name" value="Acyl-CoA dehydrogenase C-terminal domain-like"/>
    <property type="match status" value="1"/>
</dbReference>
<dbReference type="InterPro" id="IPR037069">
    <property type="entry name" value="AcylCoA_DH/ox_N_sf"/>
</dbReference>
<evidence type="ECO:0000256" key="5">
    <source>
        <dbReference type="ARBA" id="ARBA00023002"/>
    </source>
</evidence>
<protein>
    <submittedName>
        <fullName evidence="10">Alkylation response protein AidB-like acyl-CoA dehydrogenase</fullName>
    </submittedName>
</protein>
<comment type="similarity">
    <text evidence="2 6">Belongs to the acyl-CoA dehydrogenase family.</text>
</comment>
<evidence type="ECO:0000256" key="6">
    <source>
        <dbReference type="RuleBase" id="RU362125"/>
    </source>
</evidence>
<dbReference type="InterPro" id="IPR006091">
    <property type="entry name" value="Acyl-CoA_Oxase/DH_mid-dom"/>
</dbReference>
<proteinExistence type="inferred from homology"/>
<dbReference type="GO" id="GO:0005886">
    <property type="term" value="C:plasma membrane"/>
    <property type="evidence" value="ECO:0007669"/>
    <property type="project" value="TreeGrafter"/>
</dbReference>
<dbReference type="PANTHER" id="PTHR43292:SF4">
    <property type="entry name" value="ACYL-COA DEHYDROGENASE FADE34"/>
    <property type="match status" value="1"/>
</dbReference>
<dbReference type="EMBL" id="QJSP01000007">
    <property type="protein sequence ID" value="PYE16931.1"/>
    <property type="molecule type" value="Genomic_DNA"/>
</dbReference>
<dbReference type="InterPro" id="IPR009075">
    <property type="entry name" value="AcylCo_DH/oxidase_C"/>
</dbReference>
<comment type="cofactor">
    <cofactor evidence="1 6">
        <name>FAD</name>
        <dbReference type="ChEBI" id="CHEBI:57692"/>
    </cofactor>
</comment>
<feature type="domain" description="Acyl-CoA dehydrogenase/oxidase N-terminal" evidence="9">
    <location>
        <begin position="43"/>
        <end position="128"/>
    </location>
</feature>
<evidence type="ECO:0000256" key="2">
    <source>
        <dbReference type="ARBA" id="ARBA00009347"/>
    </source>
</evidence>
<dbReference type="InterPro" id="IPR052161">
    <property type="entry name" value="Mycobact_Acyl-CoA_DH"/>
</dbReference>
<dbReference type="SUPFAM" id="SSF56645">
    <property type="entry name" value="Acyl-CoA dehydrogenase NM domain-like"/>
    <property type="match status" value="1"/>
</dbReference>
<dbReference type="OrthoDB" id="5167280at2"/>
<evidence type="ECO:0000313" key="10">
    <source>
        <dbReference type="EMBL" id="PYE16931.1"/>
    </source>
</evidence>
<evidence type="ECO:0000259" key="9">
    <source>
        <dbReference type="Pfam" id="PF02771"/>
    </source>
</evidence>
<dbReference type="Pfam" id="PF00441">
    <property type="entry name" value="Acyl-CoA_dh_1"/>
    <property type="match status" value="1"/>
</dbReference>
<dbReference type="Proteomes" id="UP000247591">
    <property type="component" value="Unassembled WGS sequence"/>
</dbReference>
<accession>A0A318RVE1</accession>
<keyword evidence="5 6" id="KW-0560">Oxidoreductase</keyword>
<evidence type="ECO:0000313" key="11">
    <source>
        <dbReference type="Proteomes" id="UP000247591"/>
    </source>
</evidence>
<reference evidence="10 11" key="1">
    <citation type="submission" date="2018-06" db="EMBL/GenBank/DDBJ databases">
        <title>Genomic Encyclopedia of Type Strains, Phase IV (KMG-IV): sequencing the most valuable type-strain genomes for metagenomic binning, comparative biology and taxonomic classification.</title>
        <authorList>
            <person name="Goeker M."/>
        </authorList>
    </citation>
    <scope>NUCLEOTIDE SEQUENCE [LARGE SCALE GENOMIC DNA]</scope>
    <source>
        <strain evidence="10 11">DSM 45521</strain>
    </source>
</reference>
<dbReference type="PANTHER" id="PTHR43292">
    <property type="entry name" value="ACYL-COA DEHYDROGENASE"/>
    <property type="match status" value="1"/>
</dbReference>
<dbReference type="GO" id="GO:0050660">
    <property type="term" value="F:flavin adenine dinucleotide binding"/>
    <property type="evidence" value="ECO:0007669"/>
    <property type="project" value="InterPro"/>
</dbReference>
<dbReference type="Gene3D" id="2.40.110.10">
    <property type="entry name" value="Butyryl-CoA Dehydrogenase, subunit A, domain 2"/>
    <property type="match status" value="1"/>
</dbReference>
<dbReference type="InterPro" id="IPR036250">
    <property type="entry name" value="AcylCo_DH-like_C"/>
</dbReference>
<evidence type="ECO:0000259" key="7">
    <source>
        <dbReference type="Pfam" id="PF00441"/>
    </source>
</evidence>
<keyword evidence="11" id="KW-1185">Reference proteome</keyword>
<name>A0A318RVE1_WILLI</name>